<keyword evidence="3" id="KW-1185">Reference proteome</keyword>
<dbReference type="HOGENOM" id="CLU_061567_0_0_11"/>
<evidence type="ECO:0000313" key="2">
    <source>
        <dbReference type="EMBL" id="EFG26572.2"/>
    </source>
</evidence>
<feature type="region of interest" description="Disordered" evidence="1">
    <location>
        <begin position="53"/>
        <end position="77"/>
    </location>
</feature>
<feature type="compositionally biased region" description="Polar residues" evidence="1">
    <location>
        <begin position="68"/>
        <end position="77"/>
    </location>
</feature>
<dbReference type="eggNOG" id="COG0560">
    <property type="taxonomic scope" value="Bacteria"/>
</dbReference>
<protein>
    <recommendedName>
        <fullName evidence="4">Haloacid dehalogenase-like hydrolase</fullName>
    </recommendedName>
</protein>
<dbReference type="InterPro" id="IPR023214">
    <property type="entry name" value="HAD_sf"/>
</dbReference>
<gene>
    <name evidence="2" type="ORF">HMPREF9020_00194</name>
</gene>
<evidence type="ECO:0000256" key="1">
    <source>
        <dbReference type="SAM" id="MobiDB-lite"/>
    </source>
</evidence>
<dbReference type="SUPFAM" id="SSF56784">
    <property type="entry name" value="HAD-like"/>
    <property type="match status" value="1"/>
</dbReference>
<dbReference type="AlphaFoldDB" id="W5II77"/>
<dbReference type="RefSeq" id="WP_081442787.1">
    <property type="nucleotide sequence ID" value="NZ_GG770225.1"/>
</dbReference>
<organism evidence="2 3">
    <name type="scientific">Scardovia inopinata F0304</name>
    <dbReference type="NCBI Taxonomy" id="641146"/>
    <lineage>
        <taxon>Bacteria</taxon>
        <taxon>Bacillati</taxon>
        <taxon>Actinomycetota</taxon>
        <taxon>Actinomycetes</taxon>
        <taxon>Bifidobacteriales</taxon>
        <taxon>Bifidobacteriaceae</taxon>
        <taxon>Scardovia</taxon>
    </lineage>
</organism>
<evidence type="ECO:0000313" key="3">
    <source>
        <dbReference type="Proteomes" id="UP000005777"/>
    </source>
</evidence>
<proteinExistence type="predicted"/>
<dbReference type="Gene3D" id="3.40.50.1000">
    <property type="entry name" value="HAD superfamily/HAD-like"/>
    <property type="match status" value="1"/>
</dbReference>
<name>W5II77_SCAIO</name>
<accession>W5II77</accession>
<feature type="region of interest" description="Disordered" evidence="1">
    <location>
        <begin position="434"/>
        <end position="466"/>
    </location>
</feature>
<dbReference type="EMBL" id="ADCX01000002">
    <property type="protein sequence ID" value="EFG26572.2"/>
    <property type="molecule type" value="Genomic_DNA"/>
</dbReference>
<dbReference type="InterPro" id="IPR036412">
    <property type="entry name" value="HAD-like_sf"/>
</dbReference>
<sequence>MEENEFNRLPKEDKPVLAICYDFDKTLSPTDMQAQGFIQKVMDANAKAKNNAVENPDFKEEAKENSDDNTAPSSPATSIKEFWNKSNQLAKDHQMDQNLAWMYQMRQMAHGKMLFTRQELQDYGSKVDLFPGVRDWFSRIRQYGKERGIIVEHYIISSGLREMIEGTPIFNEFTAVFASAFYYDADGVAVWPAQVINFTNKTQFLFRIEKGVIDVNDPAVNDHTAQKDIRVPFRNMIYIGDSDTDVPCMRVINSSGGHSIGVYQVQDGENESEAKQKVYKMMRDERIRYFAEADYEDGSELDHLVKAIIDRTKANEVLESQTVEDQQDADDYYARTEDEVEERQDLINALEDSRNFRTTHFLIRNMNKYSSWSSQELMHLLEIASENFQVQFILNDSDVQEFYQTSIGRLQEQLSDLGDQAQAKAKKLISAVEQQWASGQDDNTEDGNQQQANQRPSPDTTTVSEF</sequence>
<feature type="compositionally biased region" description="Basic and acidic residues" evidence="1">
    <location>
        <begin position="56"/>
        <end position="66"/>
    </location>
</feature>
<comment type="caution">
    <text evidence="2">The sequence shown here is derived from an EMBL/GenBank/DDBJ whole genome shotgun (WGS) entry which is preliminary data.</text>
</comment>
<dbReference type="Proteomes" id="UP000005777">
    <property type="component" value="Unassembled WGS sequence"/>
</dbReference>
<evidence type="ECO:0008006" key="4">
    <source>
        <dbReference type="Google" id="ProtNLM"/>
    </source>
</evidence>
<reference evidence="2 3" key="1">
    <citation type="submission" date="2012-01" db="EMBL/GenBank/DDBJ databases">
        <title>The Genome Sequence of Scardovia inopinata F0304.</title>
        <authorList>
            <consortium name="The Broad Institute Genome Sequencing Platform"/>
            <person name="Ward D."/>
            <person name="Earl A."/>
            <person name="Feldgarden M."/>
            <person name="Gevers D."/>
            <person name="Young S."/>
            <person name="Zeng Q."/>
            <person name="Koehrsen M."/>
            <person name="Alvarado L."/>
            <person name="Berlin A.M."/>
            <person name="Borenstein D."/>
            <person name="Chapman S.B."/>
            <person name="Chen Z."/>
            <person name="Engels R."/>
            <person name="Freedman E."/>
            <person name="Gellesch M."/>
            <person name="Goldberg J."/>
            <person name="Griggs A."/>
            <person name="Gujja S."/>
            <person name="Heilman E.R."/>
            <person name="Heiman D.I."/>
            <person name="Hepburn T.A."/>
            <person name="Howarth C."/>
            <person name="Jen D."/>
            <person name="Larson L."/>
            <person name="Mehta T."/>
            <person name="Park D."/>
            <person name="Pearson M."/>
            <person name="Richards J."/>
            <person name="Roberts A."/>
            <person name="Saif S."/>
            <person name="Shea T.D."/>
            <person name="Shenoy N."/>
            <person name="Sisk P."/>
            <person name="Stolte C."/>
            <person name="Sykes S.N."/>
            <person name="Walk T."/>
            <person name="White J."/>
            <person name="Yandava C."/>
            <person name="Izard J."/>
            <person name="Baranova O.V."/>
            <person name="Blanton J.M."/>
            <person name="Tanner A.C."/>
            <person name="Dewhirst F."/>
            <person name="Haas B."/>
            <person name="Nusbaum C."/>
            <person name="Birren B."/>
        </authorList>
    </citation>
    <scope>NUCLEOTIDE SEQUENCE [LARGE SCALE GENOMIC DNA]</scope>
    <source>
        <strain evidence="2 3">F0304</strain>
    </source>
</reference>